<dbReference type="EMBL" id="RBKU01000001">
    <property type="protein sequence ID" value="RKR82276.1"/>
    <property type="molecule type" value="Genomic_DNA"/>
</dbReference>
<evidence type="ECO:0000313" key="2">
    <source>
        <dbReference type="Proteomes" id="UP000268007"/>
    </source>
</evidence>
<accession>A0A495IZY1</accession>
<dbReference type="Proteomes" id="UP000268007">
    <property type="component" value="Unassembled WGS sequence"/>
</dbReference>
<reference evidence="1 2" key="1">
    <citation type="submission" date="2018-10" db="EMBL/GenBank/DDBJ databases">
        <title>Genomic Encyclopedia of Archaeal and Bacterial Type Strains, Phase II (KMG-II): from individual species to whole genera.</title>
        <authorList>
            <person name="Goeker M."/>
        </authorList>
    </citation>
    <scope>NUCLEOTIDE SEQUENCE [LARGE SCALE GENOMIC DNA]</scope>
    <source>
        <strain evidence="1 2">DSM 18602</strain>
    </source>
</reference>
<keyword evidence="2" id="KW-1185">Reference proteome</keyword>
<evidence type="ECO:0000313" key="1">
    <source>
        <dbReference type="EMBL" id="RKR82276.1"/>
    </source>
</evidence>
<name>A0A495IZY1_9SPHI</name>
<comment type="caution">
    <text evidence="1">The sequence shown here is derived from an EMBL/GenBank/DDBJ whole genome shotgun (WGS) entry which is preliminary data.</text>
</comment>
<organism evidence="1 2">
    <name type="scientific">Mucilaginibacter gracilis</name>
    <dbReference type="NCBI Taxonomy" id="423350"/>
    <lineage>
        <taxon>Bacteria</taxon>
        <taxon>Pseudomonadati</taxon>
        <taxon>Bacteroidota</taxon>
        <taxon>Sphingobacteriia</taxon>
        <taxon>Sphingobacteriales</taxon>
        <taxon>Sphingobacteriaceae</taxon>
        <taxon>Mucilaginibacter</taxon>
    </lineage>
</organism>
<protein>
    <submittedName>
        <fullName evidence="1">Uncharacterized protein</fullName>
    </submittedName>
</protein>
<gene>
    <name evidence="1" type="ORF">BDD43_2452</name>
</gene>
<sequence>MHYHYKSLFARQTTRFLKQYAPTFEEFGIPIRNLDNFKLF</sequence>
<dbReference type="AlphaFoldDB" id="A0A495IZY1"/>
<proteinExistence type="predicted"/>